<evidence type="ECO:0000256" key="1">
    <source>
        <dbReference type="SAM" id="MobiDB-lite"/>
    </source>
</evidence>
<dbReference type="EMBL" id="JARJCM010000061">
    <property type="protein sequence ID" value="KAJ7033996.1"/>
    <property type="molecule type" value="Genomic_DNA"/>
</dbReference>
<feature type="region of interest" description="Disordered" evidence="1">
    <location>
        <begin position="821"/>
        <end position="856"/>
    </location>
</feature>
<reference evidence="2" key="1">
    <citation type="submission" date="2023-03" db="EMBL/GenBank/DDBJ databases">
        <title>Massive genome expansion in bonnet fungi (Mycena s.s.) driven by repeated elements and novel gene families across ecological guilds.</title>
        <authorList>
            <consortium name="Lawrence Berkeley National Laboratory"/>
            <person name="Harder C.B."/>
            <person name="Miyauchi S."/>
            <person name="Viragh M."/>
            <person name="Kuo A."/>
            <person name="Thoen E."/>
            <person name="Andreopoulos B."/>
            <person name="Lu D."/>
            <person name="Skrede I."/>
            <person name="Drula E."/>
            <person name="Henrissat B."/>
            <person name="Morin E."/>
            <person name="Kohler A."/>
            <person name="Barry K."/>
            <person name="LaButti K."/>
            <person name="Morin E."/>
            <person name="Salamov A."/>
            <person name="Lipzen A."/>
            <person name="Mereny Z."/>
            <person name="Hegedus B."/>
            <person name="Baldrian P."/>
            <person name="Stursova M."/>
            <person name="Weitz H."/>
            <person name="Taylor A."/>
            <person name="Grigoriev I.V."/>
            <person name="Nagy L.G."/>
            <person name="Martin F."/>
            <person name="Kauserud H."/>
        </authorList>
    </citation>
    <scope>NUCLEOTIDE SEQUENCE</scope>
    <source>
        <strain evidence="2">CBHHK200</strain>
    </source>
</reference>
<evidence type="ECO:0000313" key="2">
    <source>
        <dbReference type="EMBL" id="KAJ7033996.1"/>
    </source>
</evidence>
<keyword evidence="3" id="KW-1185">Reference proteome</keyword>
<sequence>MFRARQNGIVRGNNRNTAFVYTSKQGCDAGKVGLKYISVHTYRGLDETAGGNWCLTEHDRGQPQRRSSWVNVFPESDQVPAWSLTTYKRGVQFHQWIPLAKRTRAPSAKAVAAPGHRKSAREHVKLIFADGLIFVAILYAGPSEMLQLLAHMELSPTFRKNCPLPLSCNHPMDLFRPENPALTASEDKALKREAIRKHGKLDTPRLEQWIAHYKTPRRAELYARVAARQKQRRGVDLGSRESPTPRPNQPSKRRAELYARVAARKKRINNLLELRARAIANSLRRPIPPLCHPAVERLRVARHNAQEMVQQEAERAAEREAATARVKYVVELRAAGKENRRQNRRLWQCRPLLKQTVNLKIWPNSPAMPPGLTPDICWQIAKFTPDAALLDLLLLSKRVYPLILPLIYNYVDVGAHASDFVNSLANNKDLPPLVRGLEFAEAYSDLTAPLVDATQWALVLPAMKNLKLLYITRGIDFSLDVLPRITFNLTTFGSRFAVIGAWATFVASQPSLDELKLNCDYYGAPPTLNQLPVLRAVKGRPADLARFARIHYLYDMWFYSGPPHGRRGIKAADLALFAVSPSRLWTIRLTASQFLLLMKHAPNMISTLRHIIFDEEVDWTEFTRESLAVVRGPLATIAKTLNKYTPFLVSLLLAFSQNVTKHNPFYRPLLHADGEFFLNSFKAICPTPHFDTFRVYAADGTTTWKDWGSTKEEVSYLPPPPERGPIELERAYQSLFEQSVGWDQPPEGRCVYLKIANNFKSSTTLIPPSTASVPEDTAAPERTQGCTLICVSAPRGITQSTVAKTGDVCFMCIRDEHENRMQRTMHHHPQKKKKRHSLLPRPKLPPPIPPEEPRRLKRCSVPTPQELESARQAEHLSAEGEACWQAAFAVLPDIVHQWAAGTLPTGDDSDDAEDPEIHGLPHITSLSPDLPDILFTSEAERTRYEANHEALWRQQEDRREHRGEHAAGRAREASAERRQRLMVDGEAPVTRSLRYADRWTTERRAFHAARVRAELNGQRERRRQAREWEREREALLPGLRQAIVDGMRPWERQEFLRVELEQEERQFPAGRRHRLFDDLDTVDYLGFNARFMQGALATAHDIVVDGNEGRHDIVDLDTEVSRPKVPEEESHEERVEVGSSWLELLYVKLVGALTEDNELQGVLRFSGMDEENEENTSKSQIYDEGFGTFRRLVLFGSVVRPKIISNHHAVKGSCFLRSSSHGLKTEDGVRSARRRPSMVAQAEPVALRRDHVLRRISNLTAILGEGAEVAEGMPSPEEWRTRPADSGGELEDVVCGKDILII</sequence>
<feature type="region of interest" description="Disordered" evidence="1">
    <location>
        <begin position="902"/>
        <end position="925"/>
    </location>
</feature>
<accession>A0AAD6X3Y3</accession>
<feature type="region of interest" description="Disordered" evidence="1">
    <location>
        <begin position="952"/>
        <end position="979"/>
    </location>
</feature>
<proteinExistence type="predicted"/>
<feature type="region of interest" description="Disordered" evidence="1">
    <location>
        <begin position="231"/>
        <end position="254"/>
    </location>
</feature>
<name>A0AAD6X3Y3_9AGAR</name>
<protein>
    <submittedName>
        <fullName evidence="2">Uncharacterized protein</fullName>
    </submittedName>
</protein>
<gene>
    <name evidence="2" type="ORF">C8F04DRAFT_1183743</name>
</gene>
<organism evidence="2 3">
    <name type="scientific">Mycena alexandri</name>
    <dbReference type="NCBI Taxonomy" id="1745969"/>
    <lineage>
        <taxon>Eukaryota</taxon>
        <taxon>Fungi</taxon>
        <taxon>Dikarya</taxon>
        <taxon>Basidiomycota</taxon>
        <taxon>Agaricomycotina</taxon>
        <taxon>Agaricomycetes</taxon>
        <taxon>Agaricomycetidae</taxon>
        <taxon>Agaricales</taxon>
        <taxon>Marasmiineae</taxon>
        <taxon>Mycenaceae</taxon>
        <taxon>Mycena</taxon>
    </lineage>
</organism>
<comment type="caution">
    <text evidence="2">The sequence shown here is derived from an EMBL/GenBank/DDBJ whole genome shotgun (WGS) entry which is preliminary data.</text>
</comment>
<feature type="compositionally biased region" description="Basic residues" evidence="1">
    <location>
        <begin position="823"/>
        <end position="838"/>
    </location>
</feature>
<dbReference type="Proteomes" id="UP001218188">
    <property type="component" value="Unassembled WGS sequence"/>
</dbReference>
<evidence type="ECO:0000313" key="3">
    <source>
        <dbReference type="Proteomes" id="UP001218188"/>
    </source>
</evidence>